<dbReference type="Proteomes" id="UP001501470">
    <property type="component" value="Unassembled WGS sequence"/>
</dbReference>
<evidence type="ECO:0000313" key="3">
    <source>
        <dbReference type="EMBL" id="GAA1502385.1"/>
    </source>
</evidence>
<organism evidence="3 4">
    <name type="scientific">Dactylosporangium maewongense</name>
    <dbReference type="NCBI Taxonomy" id="634393"/>
    <lineage>
        <taxon>Bacteria</taxon>
        <taxon>Bacillati</taxon>
        <taxon>Actinomycetota</taxon>
        <taxon>Actinomycetes</taxon>
        <taxon>Micromonosporales</taxon>
        <taxon>Micromonosporaceae</taxon>
        <taxon>Dactylosporangium</taxon>
    </lineage>
</organism>
<name>A0ABN1ZQP4_9ACTN</name>
<sequence length="177" mass="19591">MLWFFGVWITFATVLVGLGLWLTWEDTHGGEAIATVQRVDRYPTLPSEFAAIDDAAWSNTDQLQWQYTSVFVLPDGTRCETTARLFPDDRRVEVGDATEVHYSRWQPCSNVQRADRPRPDMSTVLGGGATMLGISLVVFVMTIAFVRALPARAAAGVTGPEDHGPAQSARRLPGWRP</sequence>
<keyword evidence="2" id="KW-0472">Membrane</keyword>
<accession>A0ABN1ZQP4</accession>
<protein>
    <recommendedName>
        <fullName evidence="5">DUF3592 domain-containing protein</fullName>
    </recommendedName>
</protein>
<evidence type="ECO:0000313" key="4">
    <source>
        <dbReference type="Proteomes" id="UP001501470"/>
    </source>
</evidence>
<gene>
    <name evidence="3" type="ORF">GCM10009827_013800</name>
</gene>
<dbReference type="EMBL" id="BAAAQD010000001">
    <property type="protein sequence ID" value="GAA1502385.1"/>
    <property type="molecule type" value="Genomic_DNA"/>
</dbReference>
<evidence type="ECO:0000256" key="1">
    <source>
        <dbReference type="SAM" id="MobiDB-lite"/>
    </source>
</evidence>
<feature type="region of interest" description="Disordered" evidence="1">
    <location>
        <begin position="156"/>
        <end position="177"/>
    </location>
</feature>
<keyword evidence="2" id="KW-0812">Transmembrane</keyword>
<keyword evidence="2" id="KW-1133">Transmembrane helix</keyword>
<feature type="transmembrane region" description="Helical" evidence="2">
    <location>
        <begin position="6"/>
        <end position="24"/>
    </location>
</feature>
<evidence type="ECO:0008006" key="5">
    <source>
        <dbReference type="Google" id="ProtNLM"/>
    </source>
</evidence>
<reference evidence="3 4" key="1">
    <citation type="journal article" date="2019" name="Int. J. Syst. Evol. Microbiol.">
        <title>The Global Catalogue of Microorganisms (GCM) 10K type strain sequencing project: providing services to taxonomists for standard genome sequencing and annotation.</title>
        <authorList>
            <consortium name="The Broad Institute Genomics Platform"/>
            <consortium name="The Broad Institute Genome Sequencing Center for Infectious Disease"/>
            <person name="Wu L."/>
            <person name="Ma J."/>
        </authorList>
    </citation>
    <scope>NUCLEOTIDE SEQUENCE [LARGE SCALE GENOMIC DNA]</scope>
    <source>
        <strain evidence="3 4">JCM 15933</strain>
    </source>
</reference>
<evidence type="ECO:0000256" key="2">
    <source>
        <dbReference type="SAM" id="Phobius"/>
    </source>
</evidence>
<keyword evidence="4" id="KW-1185">Reference proteome</keyword>
<proteinExistence type="predicted"/>
<feature type="transmembrane region" description="Helical" evidence="2">
    <location>
        <begin position="123"/>
        <end position="146"/>
    </location>
</feature>
<comment type="caution">
    <text evidence="3">The sequence shown here is derived from an EMBL/GenBank/DDBJ whole genome shotgun (WGS) entry which is preliminary data.</text>
</comment>